<accession>R9H5D7</accession>
<comment type="caution">
    <text evidence="1">The sequence shown here is derived from an EMBL/GenBank/DDBJ whole genome shotgun (WGS) entry which is preliminary data.</text>
</comment>
<dbReference type="HOGENOM" id="CLU_3395239_0_0_10"/>
<dbReference type="Proteomes" id="UP000014151">
    <property type="component" value="Unassembled WGS sequence"/>
</dbReference>
<evidence type="ECO:0000313" key="2">
    <source>
        <dbReference type="Proteomes" id="UP000014151"/>
    </source>
</evidence>
<dbReference type="EMBL" id="ASSN01000024">
    <property type="protein sequence ID" value="EOR99000.1"/>
    <property type="molecule type" value="Genomic_DNA"/>
</dbReference>
<protein>
    <submittedName>
        <fullName evidence="1">Uncharacterized protein</fullName>
    </submittedName>
</protein>
<reference evidence="1 2" key="1">
    <citation type="submission" date="2013-04" db="EMBL/GenBank/DDBJ databases">
        <title>The Genome Sequence of Bacteroides vulgatus dnLKV7.</title>
        <authorList>
            <consortium name="The Broad Institute Genomics Platform"/>
            <consortium name="The Broad Institute Genome Sequencing Center for Infectious Disease"/>
            <person name="Earl A."/>
            <person name="Xavier R."/>
            <person name="Kuhn K."/>
            <person name="Stappenbeck T."/>
            <person name="Walker B."/>
            <person name="Young S."/>
            <person name="Zeng Q."/>
            <person name="Gargeya S."/>
            <person name="Fitzgerald M."/>
            <person name="Haas B."/>
            <person name="Abouelleil A."/>
            <person name="Allen A.W."/>
            <person name="Alvarado L."/>
            <person name="Arachchi H.M."/>
            <person name="Berlin A.M."/>
            <person name="Chapman S.B."/>
            <person name="Gainer-Dewar J."/>
            <person name="Goldberg J."/>
            <person name="Griggs A."/>
            <person name="Gujja S."/>
            <person name="Hansen M."/>
            <person name="Howarth C."/>
            <person name="Imamovic A."/>
            <person name="Ireland A."/>
            <person name="Larimer J."/>
            <person name="McCowan C."/>
            <person name="Murphy C."/>
            <person name="Pearson M."/>
            <person name="Poon T.W."/>
            <person name="Priest M."/>
            <person name="Roberts A."/>
            <person name="Saif S."/>
            <person name="Shea T."/>
            <person name="Sisk P."/>
            <person name="Sykes S."/>
            <person name="Wortman J."/>
            <person name="Nusbaum C."/>
            <person name="Birren B."/>
        </authorList>
    </citation>
    <scope>NUCLEOTIDE SEQUENCE [LARGE SCALE GENOMIC DNA]</scope>
    <source>
        <strain evidence="2">dnLKV7</strain>
    </source>
</reference>
<name>R9H5D7_PHOVU</name>
<proteinExistence type="predicted"/>
<evidence type="ECO:0000313" key="1">
    <source>
        <dbReference type="EMBL" id="EOR99000.1"/>
    </source>
</evidence>
<organism evidence="1 2">
    <name type="scientific">Phocaeicola vulgatus dnLKV7</name>
    <dbReference type="NCBI Taxonomy" id="1235786"/>
    <lineage>
        <taxon>Bacteria</taxon>
        <taxon>Pseudomonadati</taxon>
        <taxon>Bacteroidota</taxon>
        <taxon>Bacteroidia</taxon>
        <taxon>Bacteroidales</taxon>
        <taxon>Bacteroidaceae</taxon>
        <taxon>Phocaeicola</taxon>
    </lineage>
</organism>
<gene>
    <name evidence="1" type="ORF">C800_03330</name>
</gene>
<dbReference type="AlphaFoldDB" id="R9H5D7"/>
<sequence length="31" mass="3712">MSHTVYYQLYSYDCIQDNKLLCHCTLLENSL</sequence>